<keyword evidence="7 11" id="KW-0594">Phospholipid biosynthesis</keyword>
<dbReference type="SMART" id="SM00239">
    <property type="entry name" value="C2"/>
    <property type="match status" value="2"/>
</dbReference>
<evidence type="ECO:0000259" key="12">
    <source>
        <dbReference type="PROSITE" id="PS50004"/>
    </source>
</evidence>
<dbReference type="PANTHER" id="PTHR10067:SF17">
    <property type="entry name" value="PHOSPHATIDYLSERINE DECARBOXYLASE PROENZYME 2"/>
    <property type="match status" value="1"/>
</dbReference>
<dbReference type="SUPFAM" id="SSF49562">
    <property type="entry name" value="C2 domain (Calcium/lipid-binding domain, CaLB)"/>
    <property type="match status" value="2"/>
</dbReference>
<dbReference type="PROSITE" id="PS50004">
    <property type="entry name" value="C2"/>
    <property type="match status" value="2"/>
</dbReference>
<gene>
    <name evidence="11" type="primary">PSD2</name>
    <name evidence="13" type="ORF">BGZ96_009400</name>
</gene>
<dbReference type="Proteomes" id="UP001194696">
    <property type="component" value="Unassembled WGS sequence"/>
</dbReference>
<evidence type="ECO:0000256" key="4">
    <source>
        <dbReference type="ARBA" id="ARBA00023098"/>
    </source>
</evidence>
<comment type="domain">
    <text evidence="11">The C2 domains have an essential, but non-catalytic function. They may facilitate interactions with other proteins and are required for lipid transport function.</text>
</comment>
<dbReference type="Gene3D" id="2.60.40.150">
    <property type="entry name" value="C2 domain"/>
    <property type="match status" value="2"/>
</dbReference>
<feature type="active site" description="Charge relay system; for autoendoproteolytic cleavage activity" evidence="11">
    <location>
        <position position="892"/>
    </location>
</feature>
<dbReference type="InterPro" id="IPR003817">
    <property type="entry name" value="PS_Dcarbxylase"/>
</dbReference>
<keyword evidence="11" id="KW-0967">Endosome</keyword>
<dbReference type="EC" id="4.1.1.65" evidence="11"/>
<comment type="pathway">
    <text evidence="1">Lipid metabolism.</text>
</comment>
<keyword evidence="10 11" id="KW-0670">Pyruvate</keyword>
<protein>
    <recommendedName>
        <fullName evidence="11">Phosphatidylserine decarboxylase proenzyme 2</fullName>
        <ecNumber evidence="11">4.1.1.65</ecNumber>
    </recommendedName>
    <component>
        <recommendedName>
            <fullName evidence="11">Phosphatidylserine decarboxylase 2 beta chain</fullName>
        </recommendedName>
    </component>
    <component>
        <recommendedName>
            <fullName evidence="11">Phosphatidylserine decarboxylase 2 alpha chain</fullName>
        </recommendedName>
    </component>
</protein>
<keyword evidence="5 11" id="KW-0472">Membrane</keyword>
<dbReference type="PANTHER" id="PTHR10067">
    <property type="entry name" value="PHOSPHATIDYLSERINE DECARBOXYLASE"/>
    <property type="match status" value="1"/>
</dbReference>
<evidence type="ECO:0000256" key="1">
    <source>
        <dbReference type="ARBA" id="ARBA00005189"/>
    </source>
</evidence>
<reference evidence="13 14" key="1">
    <citation type="journal article" date="2020" name="Fungal Divers.">
        <title>Resolving the Mortierellaceae phylogeny through synthesis of multi-gene phylogenetics and phylogenomics.</title>
        <authorList>
            <person name="Vandepol N."/>
            <person name="Liber J."/>
            <person name="Desiro A."/>
            <person name="Na H."/>
            <person name="Kennedy M."/>
            <person name="Barry K."/>
            <person name="Grigoriev I.V."/>
            <person name="Miller A.N."/>
            <person name="O'Donnell K."/>
            <person name="Stajich J.E."/>
            <person name="Bonito G."/>
        </authorList>
    </citation>
    <scope>NUCLEOTIDE SEQUENCE [LARGE SCALE GENOMIC DNA]</scope>
    <source>
        <strain evidence="13 14">AD045</strain>
    </source>
</reference>
<dbReference type="InterPro" id="IPR033179">
    <property type="entry name" value="PSD_type2_pro"/>
</dbReference>
<comment type="cofactor">
    <cofactor evidence="11">
        <name>pyruvate</name>
        <dbReference type="ChEBI" id="CHEBI:15361"/>
    </cofactor>
    <text evidence="11">Binds 1 pyruvoyl group covalently per subunit.</text>
</comment>
<dbReference type="HAMAP" id="MF_00663">
    <property type="entry name" value="PS_decarb_PSD_B_type2"/>
    <property type="match status" value="1"/>
</dbReference>
<comment type="PTM">
    <text evidence="11">Is synthesized initially as an inactive proenzyme. Formation of the active enzyme involves a self-maturation process in which the active site pyruvoyl group is generated from an internal serine residue via an autocatalytic post-translational modification. Two non-identical subunits are generated from the proenzyme in this reaction, and the pyruvate is formed at the N-terminus of the alpha chain, which is derived from the carboxyl end of the proenzyme. The autoendoproteolytic cleavage occurs by a canonical serine protease mechanism, in which the side chain hydroxyl group of the serine supplies its oxygen atom to form the C-terminus of the beta chain, while the remainder of the serine residue undergoes an oxidative deamination to produce ammonia and the pyruvoyl prosthetic group on the alpha chain. During this reaction, the Ser that is part of the protease active site of the proenzyme becomes the pyruvoyl prosthetic group, which constitutes an essential element of the active site of the mature decarboxylase.</text>
</comment>
<organism evidence="13 14">
    <name type="scientific">Linnemannia gamsii</name>
    <dbReference type="NCBI Taxonomy" id="64522"/>
    <lineage>
        <taxon>Eukaryota</taxon>
        <taxon>Fungi</taxon>
        <taxon>Fungi incertae sedis</taxon>
        <taxon>Mucoromycota</taxon>
        <taxon>Mortierellomycotina</taxon>
        <taxon>Mortierellomycetes</taxon>
        <taxon>Mortierellales</taxon>
        <taxon>Mortierellaceae</taxon>
        <taxon>Linnemannia</taxon>
    </lineage>
</organism>
<comment type="catalytic activity">
    <reaction evidence="11">
        <text>a 1,2-diacyl-sn-glycero-3-phospho-L-serine + H(+) = a 1,2-diacyl-sn-glycero-3-phosphoethanolamine + CO2</text>
        <dbReference type="Rhea" id="RHEA:20828"/>
        <dbReference type="ChEBI" id="CHEBI:15378"/>
        <dbReference type="ChEBI" id="CHEBI:16526"/>
        <dbReference type="ChEBI" id="CHEBI:57262"/>
        <dbReference type="ChEBI" id="CHEBI:64612"/>
        <dbReference type="EC" id="4.1.1.65"/>
    </reaction>
</comment>
<comment type="function">
    <text evidence="11">Catalyzes the formation of phosphatidylethanolamine (PtdEtn) from phosphatidylserine (PtdSer). Plays a central role in phospholipid metabolism and in the interorganelle trafficking of phosphatidylserine.</text>
</comment>
<keyword evidence="11" id="KW-0333">Golgi apparatus</keyword>
<keyword evidence="4 11" id="KW-0443">Lipid metabolism</keyword>
<dbReference type="Pfam" id="PF00168">
    <property type="entry name" value="C2"/>
    <property type="match status" value="2"/>
</dbReference>
<keyword evidence="6 11" id="KW-0865">Zymogen</keyword>
<feature type="domain" description="C2" evidence="12">
    <location>
        <begin position="220"/>
        <end position="342"/>
    </location>
</feature>
<comment type="similarity">
    <text evidence="11">Belongs to the phosphatidylserine decarboxylase family. PSD-B subfamily. Eukaryotic type II sub-subfamily.</text>
</comment>
<feature type="active site" description="Charge relay system; for autoendoproteolytic cleavage activity" evidence="11">
    <location>
        <position position="749"/>
    </location>
</feature>
<evidence type="ECO:0000313" key="13">
    <source>
        <dbReference type="EMBL" id="KAG0286491.1"/>
    </source>
</evidence>
<comment type="subunit">
    <text evidence="11">Heterodimer of a large membrane-associated beta subunit and a small pyruvoyl-containing alpha subunit.</text>
</comment>
<evidence type="ECO:0000313" key="14">
    <source>
        <dbReference type="Proteomes" id="UP001194696"/>
    </source>
</evidence>
<feature type="active site" description="Schiff-base intermediate with substrate; via pyruvic acid; for decarboxylase activity" evidence="11">
    <location>
        <position position="892"/>
    </location>
</feature>
<dbReference type="InterPro" id="IPR000008">
    <property type="entry name" value="C2_dom"/>
</dbReference>
<dbReference type="PRINTS" id="PR00360">
    <property type="entry name" value="C2DOMAIN"/>
</dbReference>
<comment type="pathway">
    <text evidence="11">Phospholipid metabolism; phosphatidylethanolamine biosynthesis; phosphatidylethanolamine from CDP-diacylglycerol: step 2/2.</text>
</comment>
<feature type="modified residue" description="Pyruvic acid (Ser); by autocatalysis" evidence="11">
    <location>
        <position position="892"/>
    </location>
</feature>
<dbReference type="EMBL" id="JAAAIM010000569">
    <property type="protein sequence ID" value="KAG0286491.1"/>
    <property type="molecule type" value="Genomic_DNA"/>
</dbReference>
<proteinExistence type="inferred from homology"/>
<feature type="chain" id="PRO_5044902399" description="Phosphatidylserine decarboxylase 2 alpha chain" evidence="11">
    <location>
        <begin position="892"/>
        <end position="932"/>
    </location>
</feature>
<comment type="subcellular location">
    <subcellularLocation>
        <location evidence="11">Golgi apparatus membrane</location>
        <topology evidence="11">Peripheral membrane protein</topology>
        <orientation evidence="11">Cytoplasmic side</orientation>
    </subcellularLocation>
    <subcellularLocation>
        <location evidence="11">Endosome membrane</location>
        <topology evidence="11">Peripheral membrane protein</topology>
        <orientation evidence="11">Cytoplasmic side</orientation>
    </subcellularLocation>
</comment>
<keyword evidence="14" id="KW-1185">Reference proteome</keyword>
<keyword evidence="9 11" id="KW-1208">Phospholipid metabolism</keyword>
<feature type="domain" description="C2" evidence="12">
    <location>
        <begin position="1"/>
        <end position="124"/>
    </location>
</feature>
<dbReference type="InterPro" id="IPR033177">
    <property type="entry name" value="PSD-B"/>
</dbReference>
<evidence type="ECO:0000256" key="2">
    <source>
        <dbReference type="ARBA" id="ARBA00022516"/>
    </source>
</evidence>
<dbReference type="InterPro" id="IPR035892">
    <property type="entry name" value="C2_domain_sf"/>
</dbReference>
<sequence length="932" mass="103918">MLGKKEFNNDATSTLDDESVTVRMRVHISKATNLAVKDMNGFSDPYVKVSIGGHKFTTKVVPKSLNPVWNASFDFDLEAQSVPDQVNLVFWDKDFIGKDDFMGAVDIPFDESSIWAGDGMPKHFDDPSNEAQWHTLKTKPGKSSKVSGEVEIKFGFIDTALAPVYTNSRAECQRIWSALSNGRNKLGLGQRVIRNADNSTISMADIPMALSENGSAANVPQEAVLNGAHGSGSHNLQGVVFMEIVSAAHLPKLHNMTRTGFDMDPFVIISFGKYIFRTRVVRHNVNPIWKAKLMFRVHNGEDSFKVKYSIHDWDKLSGNDHVGVTTMSISDLIQAAGQTDAGAVPAEGESGPLDPEMRDYVLKIDLSSKADSVKSTVEEESYLRVRAKFMSYRNLRRRFWLGLAKAYDAADNMNDGAQFNKVQIQSMLEGLGSTLSGHTINSFFEHVNKDPDMHELTFDELFDQLEQQVKLDDGGYGQEEAPRKKFFGRSRASINSLSDLKTGADQQAEEKEIREAFEESVKLAHNTIEPGSNPQAIDIIEPTDADFDTPSSDGEHLIRISTCPICRDPSLGTKLETDIITHIAVCSGNDGFNLDKLILGDFVTEANAQRKWITKVVKSLGYGRYVVGRSNANIIVQDRATGLMLEEKMPSFIRLGIRLLYRSPAQKIQVGKILANMSFKQGRKFDDPRSKSDIEPFIQFHGLESQMQEVLEPIHNFKNFNEFFYRKLKADARVLASPGDDRVAVSVADCRMTCWQTITDATKFWIKGKQFSVARLVGDNELAEKYEGGSLAIFRLAPQDYHRYHIPVKGVLSEPREISGEYYTVNPMAIRSQLDVYGENKRVVSTIQSREFGTVSYVAIGAMMVGSIELTTKGGQSVERMDEHGYFAFGGSTIVVLFEPNAIVFDEDLVRSSKEQIEMLVKVGMRIGVSPR</sequence>
<accession>A0ABQ7JX53</accession>
<evidence type="ECO:0000256" key="10">
    <source>
        <dbReference type="ARBA" id="ARBA00023317"/>
    </source>
</evidence>
<evidence type="ECO:0000256" key="8">
    <source>
        <dbReference type="ARBA" id="ARBA00023239"/>
    </source>
</evidence>
<evidence type="ECO:0000256" key="3">
    <source>
        <dbReference type="ARBA" id="ARBA00022793"/>
    </source>
</evidence>
<dbReference type="Pfam" id="PF02666">
    <property type="entry name" value="PS_Dcarbxylase"/>
    <property type="match status" value="1"/>
</dbReference>
<comment type="caution">
    <text evidence="13">The sequence shown here is derived from an EMBL/GenBank/DDBJ whole genome shotgun (WGS) entry which is preliminary data.</text>
</comment>
<feature type="site" description="Cleavage (non-hydrolytic); by autocatalysis" evidence="11">
    <location>
        <begin position="891"/>
        <end position="892"/>
    </location>
</feature>
<keyword evidence="2 11" id="KW-0444">Lipid biosynthesis</keyword>
<evidence type="ECO:0000256" key="11">
    <source>
        <dbReference type="HAMAP-Rule" id="MF_03209"/>
    </source>
</evidence>
<evidence type="ECO:0000256" key="5">
    <source>
        <dbReference type="ARBA" id="ARBA00023136"/>
    </source>
</evidence>
<evidence type="ECO:0000256" key="9">
    <source>
        <dbReference type="ARBA" id="ARBA00023264"/>
    </source>
</evidence>
<evidence type="ECO:0000256" key="7">
    <source>
        <dbReference type="ARBA" id="ARBA00023209"/>
    </source>
</evidence>
<feature type="chain" id="PRO_5044902400" description="Phosphatidylserine decarboxylase 2 beta chain" evidence="11">
    <location>
        <begin position="1"/>
        <end position="891"/>
    </location>
</feature>
<dbReference type="NCBIfam" id="TIGR00163">
    <property type="entry name" value="PS_decarb"/>
    <property type="match status" value="1"/>
</dbReference>
<keyword evidence="8 11" id="KW-0456">Lyase</keyword>
<feature type="active site" description="Charge relay system; for autoendoproteolytic cleavage activity" evidence="11">
    <location>
        <position position="805"/>
    </location>
</feature>
<name>A0ABQ7JX53_9FUNG</name>
<evidence type="ECO:0000256" key="6">
    <source>
        <dbReference type="ARBA" id="ARBA00023145"/>
    </source>
</evidence>
<keyword evidence="3 11" id="KW-0210">Decarboxylase</keyword>